<feature type="coiled-coil region" evidence="2">
    <location>
        <begin position="412"/>
        <end position="446"/>
    </location>
</feature>
<evidence type="ECO:0000256" key="2">
    <source>
        <dbReference type="SAM" id="Coils"/>
    </source>
</evidence>
<evidence type="ECO:0000259" key="5">
    <source>
        <dbReference type="PROSITE" id="PS50157"/>
    </source>
</evidence>
<gene>
    <name evidence="6" type="ORF">PM001_LOCUS19192</name>
</gene>
<evidence type="ECO:0000313" key="7">
    <source>
        <dbReference type="Proteomes" id="UP001162060"/>
    </source>
</evidence>
<feature type="region of interest" description="Disordered" evidence="3">
    <location>
        <begin position="162"/>
        <end position="194"/>
    </location>
</feature>
<keyword evidence="2" id="KW-0175">Coiled coil</keyword>
<dbReference type="InterPro" id="IPR013087">
    <property type="entry name" value="Znf_C2H2_type"/>
</dbReference>
<dbReference type="EMBL" id="CAKLBY020000197">
    <property type="protein sequence ID" value="CAK7934042.1"/>
    <property type="molecule type" value="Genomic_DNA"/>
</dbReference>
<feature type="domain" description="B box-type" evidence="4">
    <location>
        <begin position="79"/>
        <end position="118"/>
    </location>
</feature>
<protein>
    <recommendedName>
        <fullName evidence="8">B box-type domain-containing protein</fullName>
    </recommendedName>
</protein>
<evidence type="ECO:0000313" key="6">
    <source>
        <dbReference type="EMBL" id="CAK7934042.1"/>
    </source>
</evidence>
<feature type="domain" description="B box-type" evidence="4">
    <location>
        <begin position="21"/>
        <end position="56"/>
    </location>
</feature>
<dbReference type="Proteomes" id="UP001162060">
    <property type="component" value="Unassembled WGS sequence"/>
</dbReference>
<dbReference type="GO" id="GO:0008270">
    <property type="term" value="F:zinc ion binding"/>
    <property type="evidence" value="ECO:0007669"/>
    <property type="project" value="UniProtKB-KW"/>
</dbReference>
<evidence type="ECO:0000256" key="3">
    <source>
        <dbReference type="SAM" id="MobiDB-lite"/>
    </source>
</evidence>
<keyword evidence="1" id="KW-0862">Zinc</keyword>
<evidence type="ECO:0000259" key="4">
    <source>
        <dbReference type="PROSITE" id="PS50119"/>
    </source>
</evidence>
<accession>A0AAV1UK07</accession>
<sequence length="494" mass="55272">MQPLEEQEDPTFASVAEPAPLQRPHCDQCLVAIADYECERCDQRFCRQCELTIHHRLEDLALKCEESKSDGRPHQEFLKWISACQECGENTLEFFCLNCSMYQCENCCASKHRQLGPHFFFCVEGSSPKMFPFASWNLMFAETVKMSKGDLQDRAAATEAAVAVAQQPMKDKTSTKPSSSASAHVKTEQAVAASATGDTTMALENLVIDESAAPKDAPQPAVEQVKIKANQSISAFTSSIVDLTLDDRGEASPTSASSRELTQPQIKEEIRIKAENAWLNSATAVHDNLAFNIDELMEKTMGEDEDPILRSMISEYNQLSAKIFDIDQEADSVRKKTKELSSTQPFDMQEVTKARVLANKLRKDKAESEKARDGVVANVVYYLKSDPDDLKQFLATCTAEVSYAQTACHRKCATLEATIRQNLENIRRIQRDMEELINMKKDAFAEVTRLGAGIAQGEEEVRKLDRQRQDEFLRLCQFSKSIQTAVQEMAACAQ</sequence>
<evidence type="ECO:0008006" key="8">
    <source>
        <dbReference type="Google" id="ProtNLM"/>
    </source>
</evidence>
<comment type="caution">
    <text evidence="6">The sequence shown here is derived from an EMBL/GenBank/DDBJ whole genome shotgun (WGS) entry which is preliminary data.</text>
</comment>
<name>A0AAV1UK07_9STRA</name>
<dbReference type="CDD" id="cd19757">
    <property type="entry name" value="Bbox1"/>
    <property type="match status" value="2"/>
</dbReference>
<keyword evidence="1" id="KW-0863">Zinc-finger</keyword>
<dbReference type="AlphaFoldDB" id="A0AAV1UK07"/>
<dbReference type="PROSITE" id="PS50119">
    <property type="entry name" value="ZF_BBOX"/>
    <property type="match status" value="2"/>
</dbReference>
<dbReference type="SMART" id="SM00336">
    <property type="entry name" value="BBOX"/>
    <property type="match status" value="2"/>
</dbReference>
<feature type="domain" description="C2H2-type" evidence="5">
    <location>
        <begin position="36"/>
        <end position="57"/>
    </location>
</feature>
<evidence type="ECO:0000256" key="1">
    <source>
        <dbReference type="PROSITE-ProRule" id="PRU00024"/>
    </source>
</evidence>
<reference evidence="6" key="1">
    <citation type="submission" date="2024-01" db="EMBL/GenBank/DDBJ databases">
        <authorList>
            <person name="Webb A."/>
        </authorList>
    </citation>
    <scope>NUCLEOTIDE SEQUENCE</scope>
    <source>
        <strain evidence="6">Pm1</strain>
    </source>
</reference>
<dbReference type="InterPro" id="IPR000315">
    <property type="entry name" value="Znf_B-box"/>
</dbReference>
<organism evidence="6 7">
    <name type="scientific">Peronospora matthiolae</name>
    <dbReference type="NCBI Taxonomy" id="2874970"/>
    <lineage>
        <taxon>Eukaryota</taxon>
        <taxon>Sar</taxon>
        <taxon>Stramenopiles</taxon>
        <taxon>Oomycota</taxon>
        <taxon>Peronosporomycetes</taxon>
        <taxon>Peronosporales</taxon>
        <taxon>Peronosporaceae</taxon>
        <taxon>Peronospora</taxon>
    </lineage>
</organism>
<proteinExistence type="predicted"/>
<dbReference type="PROSITE" id="PS50157">
    <property type="entry name" value="ZINC_FINGER_C2H2_2"/>
    <property type="match status" value="1"/>
</dbReference>
<keyword evidence="1" id="KW-0479">Metal-binding</keyword>